<sequence>MKAVGTVNAQCPECGKPIECTVRATLPATAAGQKPGRQLDVSVIDAVERIHEHVRAGECGRSPGGPRVRFWETGADGLVEVKPDE</sequence>
<gene>
    <name evidence="1" type="primary">4</name>
    <name evidence="1" type="ORF">SEA_AMINAY_4</name>
</gene>
<dbReference type="KEGG" id="vg:60321566"/>
<reference evidence="2" key="1">
    <citation type="submission" date="2018-06" db="EMBL/GenBank/DDBJ databases">
        <authorList>
            <person name="Zhirakovskaya E."/>
        </authorList>
    </citation>
    <scope>NUCLEOTIDE SEQUENCE [LARGE SCALE GENOMIC DNA]</scope>
</reference>
<accession>A0A345KUZ0</accession>
<evidence type="ECO:0000313" key="1">
    <source>
        <dbReference type="EMBL" id="AXH46842.1"/>
    </source>
</evidence>
<dbReference type="EMBL" id="MH509442">
    <property type="protein sequence ID" value="AXH46842.1"/>
    <property type="molecule type" value="Genomic_DNA"/>
</dbReference>
<name>A0A345KUZ0_9CAUD</name>
<proteinExistence type="predicted"/>
<evidence type="ECO:0000313" key="2">
    <source>
        <dbReference type="Proteomes" id="UP000259472"/>
    </source>
</evidence>
<organism evidence="1 2">
    <name type="scientific">Mycobacterium phage Aminay</name>
    <dbReference type="NCBI Taxonomy" id="2250291"/>
    <lineage>
        <taxon>Viruses</taxon>
        <taxon>Duplodnaviria</taxon>
        <taxon>Heunggongvirae</taxon>
        <taxon>Uroviricota</taxon>
        <taxon>Caudoviricetes</taxon>
        <taxon>Weiservirinae</taxon>
        <taxon>Aminayvirus</taxon>
        <taxon>Aminayvirus aminay</taxon>
    </lineage>
</organism>
<dbReference type="GeneID" id="60321566"/>
<dbReference type="RefSeq" id="YP_009950154.1">
    <property type="nucleotide sequence ID" value="NC_051588.1"/>
</dbReference>
<keyword evidence="2" id="KW-1185">Reference proteome</keyword>
<protein>
    <submittedName>
        <fullName evidence="1">Uncharacterized protein</fullName>
    </submittedName>
</protein>
<dbReference type="Proteomes" id="UP000259472">
    <property type="component" value="Segment"/>
</dbReference>